<dbReference type="EC" id="2.4.-.-" evidence="2"/>
<gene>
    <name evidence="2" type="ORF">ACFOOL_03805</name>
</gene>
<accession>A0ABV7WZA7</accession>
<dbReference type="Pfam" id="PF13579">
    <property type="entry name" value="Glyco_trans_4_4"/>
    <property type="match status" value="1"/>
</dbReference>
<name>A0ABV7WZA7_9HYPH</name>
<organism evidence="2 3">
    <name type="scientific">Devosia honganensis</name>
    <dbReference type="NCBI Taxonomy" id="1610527"/>
    <lineage>
        <taxon>Bacteria</taxon>
        <taxon>Pseudomonadati</taxon>
        <taxon>Pseudomonadota</taxon>
        <taxon>Alphaproteobacteria</taxon>
        <taxon>Hyphomicrobiales</taxon>
        <taxon>Devosiaceae</taxon>
        <taxon>Devosia</taxon>
    </lineage>
</organism>
<dbReference type="RefSeq" id="WP_380094999.1">
    <property type="nucleotide sequence ID" value="NZ_JBHRYD010000001.1"/>
</dbReference>
<keyword evidence="2" id="KW-0328">Glycosyltransferase</keyword>
<dbReference type="InterPro" id="IPR028098">
    <property type="entry name" value="Glyco_trans_4-like_N"/>
</dbReference>
<keyword evidence="3" id="KW-1185">Reference proteome</keyword>
<dbReference type="InterPro" id="IPR050194">
    <property type="entry name" value="Glycosyltransferase_grp1"/>
</dbReference>
<dbReference type="SUPFAM" id="SSF53756">
    <property type="entry name" value="UDP-Glycosyltransferase/glycogen phosphorylase"/>
    <property type="match status" value="1"/>
</dbReference>
<evidence type="ECO:0000313" key="2">
    <source>
        <dbReference type="EMBL" id="MFC3703878.1"/>
    </source>
</evidence>
<proteinExistence type="predicted"/>
<evidence type="ECO:0000259" key="1">
    <source>
        <dbReference type="Pfam" id="PF13579"/>
    </source>
</evidence>
<reference evidence="3" key="1">
    <citation type="journal article" date="2019" name="Int. J. Syst. Evol. Microbiol.">
        <title>The Global Catalogue of Microorganisms (GCM) 10K type strain sequencing project: providing services to taxonomists for standard genome sequencing and annotation.</title>
        <authorList>
            <consortium name="The Broad Institute Genomics Platform"/>
            <consortium name="The Broad Institute Genome Sequencing Center for Infectious Disease"/>
            <person name="Wu L."/>
            <person name="Ma J."/>
        </authorList>
    </citation>
    <scope>NUCLEOTIDE SEQUENCE [LARGE SCALE GENOMIC DNA]</scope>
    <source>
        <strain evidence="3">KCTC 42281</strain>
    </source>
</reference>
<dbReference type="PANTHER" id="PTHR45947">
    <property type="entry name" value="SULFOQUINOVOSYL TRANSFERASE SQD2"/>
    <property type="match status" value="1"/>
</dbReference>
<keyword evidence="2" id="KW-0808">Transferase</keyword>
<dbReference type="PANTHER" id="PTHR45947:SF3">
    <property type="entry name" value="SULFOQUINOVOSYL TRANSFERASE SQD2"/>
    <property type="match status" value="1"/>
</dbReference>
<dbReference type="EMBL" id="JBHRYD010000001">
    <property type="protein sequence ID" value="MFC3703878.1"/>
    <property type="molecule type" value="Genomic_DNA"/>
</dbReference>
<comment type="caution">
    <text evidence="2">The sequence shown here is derived from an EMBL/GenBank/DDBJ whole genome shotgun (WGS) entry which is preliminary data.</text>
</comment>
<dbReference type="GO" id="GO:0016757">
    <property type="term" value="F:glycosyltransferase activity"/>
    <property type="evidence" value="ECO:0007669"/>
    <property type="project" value="UniProtKB-KW"/>
</dbReference>
<dbReference type="Pfam" id="PF13692">
    <property type="entry name" value="Glyco_trans_1_4"/>
    <property type="match status" value="1"/>
</dbReference>
<evidence type="ECO:0000313" key="3">
    <source>
        <dbReference type="Proteomes" id="UP001595613"/>
    </source>
</evidence>
<dbReference type="Proteomes" id="UP001595613">
    <property type="component" value="Unassembled WGS sequence"/>
</dbReference>
<dbReference type="Gene3D" id="3.40.50.2000">
    <property type="entry name" value="Glycogen Phosphorylase B"/>
    <property type="match status" value="2"/>
</dbReference>
<sequence>MRMMFAARAMDNMAGGVERMIVAIMNEMARRGHDVALFSWDREAAEAFYPLDPRVRWYKLNLGNPASKAGFGLRLRRARRVRRLVREFAPEVIAGFQGGAFRAMWLYTLGLGVPVIAAERTAPSLYDHASTERNRRIELFSFRFAKAITVQFDRYRAGYPGYLQHKIVETPNPVPEAERHATPDAPGADGRFTLLSVGRLGYQKNFQVLLAAFERLAPRFPDWDLRIVGEGEDRAQLESIVTNSSQLAGRVFLPGATRDIAAEYVGAQLFCLPSRWEGFPNALAEALAHGLPSVGFEECSGVPDLIENGRSGTLATGMNEPDSLAQALSVPMADAGLRKAQGRSAVLTMRQYRPEECFDRWEQVLVQAVPT</sequence>
<feature type="domain" description="Glycosyltransferase subfamily 4-like N-terminal" evidence="1">
    <location>
        <begin position="15"/>
        <end position="157"/>
    </location>
</feature>
<protein>
    <submittedName>
        <fullName evidence="2">Glycosyltransferase</fullName>
        <ecNumber evidence="2">2.4.-.-</ecNumber>
    </submittedName>
</protein>